<evidence type="ECO:0000313" key="2">
    <source>
        <dbReference type="Proteomes" id="UP000016567"/>
    </source>
</evidence>
<dbReference type="RefSeq" id="WP_021710658.1">
    <property type="nucleotide sequence ID" value="NZ_BAOB01000226.1"/>
</dbReference>
<keyword evidence="2" id="KW-1185">Reference proteome</keyword>
<sequence>MSKVDQTDTLLSLHCPLCQFDEYFISADGEKFSCASCGFHTEQFSLIRCLHHTPLLQTKFHYIHSLSNVCH</sequence>
<protein>
    <recommendedName>
        <fullName evidence="3">TFIIB-type domain-containing protein</fullName>
    </recommendedName>
</protein>
<name>U3AUJ2_9VIBR</name>
<organism evidence="1 2">
    <name type="scientific">Vibrio azureus NBRC 104587</name>
    <dbReference type="NCBI Taxonomy" id="1219077"/>
    <lineage>
        <taxon>Bacteria</taxon>
        <taxon>Pseudomonadati</taxon>
        <taxon>Pseudomonadota</taxon>
        <taxon>Gammaproteobacteria</taxon>
        <taxon>Vibrionales</taxon>
        <taxon>Vibrionaceae</taxon>
        <taxon>Vibrio</taxon>
    </lineage>
</organism>
<accession>U3AUJ2</accession>
<dbReference type="AlphaFoldDB" id="U3AUJ2"/>
<evidence type="ECO:0008006" key="3">
    <source>
        <dbReference type="Google" id="ProtNLM"/>
    </source>
</evidence>
<proteinExistence type="predicted"/>
<dbReference type="EMBL" id="BATL01000055">
    <property type="protein sequence ID" value="GAD76912.1"/>
    <property type="molecule type" value="Genomic_DNA"/>
</dbReference>
<dbReference type="Proteomes" id="UP000016567">
    <property type="component" value="Unassembled WGS sequence"/>
</dbReference>
<comment type="caution">
    <text evidence="1">The sequence shown here is derived from an EMBL/GenBank/DDBJ whole genome shotgun (WGS) entry which is preliminary data.</text>
</comment>
<gene>
    <name evidence="1" type="ORF">VAZ01S_055_00375</name>
</gene>
<evidence type="ECO:0000313" key="1">
    <source>
        <dbReference type="EMBL" id="GAD76912.1"/>
    </source>
</evidence>
<reference evidence="1 2" key="1">
    <citation type="submission" date="2013-09" db="EMBL/GenBank/DDBJ databases">
        <title>Whole genome shotgun sequence of Vibrio azureus NBRC 104587.</title>
        <authorList>
            <person name="Isaki S."/>
            <person name="Hosoyama A."/>
            <person name="Numata M."/>
            <person name="Hashimoto M."/>
            <person name="Hosoyama Y."/>
            <person name="Tsuchikane K."/>
            <person name="Noguchi M."/>
            <person name="Hirakata S."/>
            <person name="Ichikawa N."/>
            <person name="Ohji S."/>
            <person name="Yamazoe A."/>
            <person name="Fujita N."/>
        </authorList>
    </citation>
    <scope>NUCLEOTIDE SEQUENCE [LARGE SCALE GENOMIC DNA]</scope>
    <source>
        <strain evidence="1 2">NBRC 104587</strain>
    </source>
</reference>